<dbReference type="PANTHER" id="PTHR13604">
    <property type="entry name" value="DC12-RELATED"/>
    <property type="match status" value="1"/>
</dbReference>
<keyword evidence="4 8" id="KW-0378">Hydrolase</keyword>
<dbReference type="PANTHER" id="PTHR13604:SF0">
    <property type="entry name" value="ABASIC SITE PROCESSING PROTEIN HMCES"/>
    <property type="match status" value="1"/>
</dbReference>
<evidence type="ECO:0000256" key="2">
    <source>
        <dbReference type="ARBA" id="ARBA00022670"/>
    </source>
</evidence>
<dbReference type="Gene3D" id="3.90.1680.10">
    <property type="entry name" value="SOS response associated peptidase-like"/>
    <property type="match status" value="1"/>
</dbReference>
<organism evidence="9 10">
    <name type="scientific">Flavobacterium qiangtangense</name>
    <dbReference type="NCBI Taxonomy" id="1442595"/>
    <lineage>
        <taxon>Bacteria</taxon>
        <taxon>Pseudomonadati</taxon>
        <taxon>Bacteroidota</taxon>
        <taxon>Flavobacteriia</taxon>
        <taxon>Flavobacteriales</taxon>
        <taxon>Flavobacteriaceae</taxon>
        <taxon>Flavobacterium</taxon>
    </lineage>
</organism>
<sequence>MCNKRKAYSSDELVYEKRYNASLLFDFSDFESYMDAFTHPPAPILSNDDPEAISLRNWGVVPPSWKKPKEAIWNGTINAKLEYFAKRYAWKEITHQRCLVPTSEYYEHHWNDAKGRSKTLYKVRHAEAALFSIAGLWSDWVSPEGEVLKTYTLVTTQANEIMRFVHNKDAQKDYHRMPLMLNPEDEREWLDPKNDYNDFAFPKYQPRLSASPMEPPVATQLRLF</sequence>
<gene>
    <name evidence="9" type="ORF">ACFPVY_02745</name>
</gene>
<evidence type="ECO:0000313" key="10">
    <source>
        <dbReference type="Proteomes" id="UP001596287"/>
    </source>
</evidence>
<comment type="caution">
    <text evidence="9">The sequence shown here is derived from an EMBL/GenBank/DDBJ whole genome shotgun (WGS) entry which is preliminary data.</text>
</comment>
<evidence type="ECO:0000256" key="6">
    <source>
        <dbReference type="ARBA" id="ARBA00023125"/>
    </source>
</evidence>
<evidence type="ECO:0000256" key="5">
    <source>
        <dbReference type="ARBA" id="ARBA00023124"/>
    </source>
</evidence>
<proteinExistence type="inferred from homology"/>
<dbReference type="EMBL" id="JBHSQB010000003">
    <property type="protein sequence ID" value="MFC6095551.1"/>
    <property type="molecule type" value="Genomic_DNA"/>
</dbReference>
<evidence type="ECO:0000256" key="3">
    <source>
        <dbReference type="ARBA" id="ARBA00022763"/>
    </source>
</evidence>
<keyword evidence="5" id="KW-0190">Covalent protein-DNA linkage</keyword>
<dbReference type="Pfam" id="PF02586">
    <property type="entry name" value="SRAP"/>
    <property type="match status" value="1"/>
</dbReference>
<keyword evidence="2 8" id="KW-0645">Protease</keyword>
<reference evidence="10" key="1">
    <citation type="journal article" date="2019" name="Int. J. Syst. Evol. Microbiol.">
        <title>The Global Catalogue of Microorganisms (GCM) 10K type strain sequencing project: providing services to taxonomists for standard genome sequencing and annotation.</title>
        <authorList>
            <consortium name="The Broad Institute Genomics Platform"/>
            <consortium name="The Broad Institute Genome Sequencing Center for Infectious Disease"/>
            <person name="Wu L."/>
            <person name="Ma J."/>
        </authorList>
    </citation>
    <scope>NUCLEOTIDE SEQUENCE [LARGE SCALE GENOMIC DNA]</scope>
    <source>
        <strain evidence="10">CCUG 49679</strain>
    </source>
</reference>
<evidence type="ECO:0000313" key="9">
    <source>
        <dbReference type="EMBL" id="MFC6095551.1"/>
    </source>
</evidence>
<dbReference type="SUPFAM" id="SSF143081">
    <property type="entry name" value="BB1717-like"/>
    <property type="match status" value="1"/>
</dbReference>
<keyword evidence="6" id="KW-0238">DNA-binding</keyword>
<evidence type="ECO:0000256" key="7">
    <source>
        <dbReference type="ARBA" id="ARBA00023239"/>
    </source>
</evidence>
<protein>
    <recommendedName>
        <fullName evidence="8">Abasic site processing protein</fullName>
        <ecNumber evidence="8">3.4.-.-</ecNumber>
    </recommendedName>
</protein>
<dbReference type="GO" id="GO:0016787">
    <property type="term" value="F:hydrolase activity"/>
    <property type="evidence" value="ECO:0007669"/>
    <property type="project" value="UniProtKB-KW"/>
</dbReference>
<evidence type="ECO:0000256" key="8">
    <source>
        <dbReference type="RuleBase" id="RU364100"/>
    </source>
</evidence>
<dbReference type="RefSeq" id="WP_379790184.1">
    <property type="nucleotide sequence ID" value="NZ_JBHSQB010000003.1"/>
</dbReference>
<keyword evidence="10" id="KW-1185">Reference proteome</keyword>
<dbReference type="Proteomes" id="UP001596287">
    <property type="component" value="Unassembled WGS sequence"/>
</dbReference>
<accession>A0ABW1PK77</accession>
<dbReference type="InterPro" id="IPR036590">
    <property type="entry name" value="SRAP-like"/>
</dbReference>
<name>A0ABW1PK77_9FLAO</name>
<evidence type="ECO:0000256" key="4">
    <source>
        <dbReference type="ARBA" id="ARBA00022801"/>
    </source>
</evidence>
<keyword evidence="3" id="KW-0227">DNA damage</keyword>
<dbReference type="EC" id="3.4.-.-" evidence="8"/>
<keyword evidence="7" id="KW-0456">Lyase</keyword>
<dbReference type="InterPro" id="IPR003738">
    <property type="entry name" value="SRAP"/>
</dbReference>
<comment type="similarity">
    <text evidence="1 8">Belongs to the SOS response-associated peptidase family.</text>
</comment>
<evidence type="ECO:0000256" key="1">
    <source>
        <dbReference type="ARBA" id="ARBA00008136"/>
    </source>
</evidence>